<accession>A0A6G9RLL6</accession>
<organism evidence="1 2">
    <name type="scientific">Kluyvera genomosp. 3</name>
    <dbReference type="NCBI Taxonomy" id="2774055"/>
    <lineage>
        <taxon>Bacteria</taxon>
        <taxon>Pseudomonadati</taxon>
        <taxon>Pseudomonadota</taxon>
        <taxon>Gammaproteobacteria</taxon>
        <taxon>Enterobacterales</taxon>
        <taxon>Enterobacteriaceae</taxon>
        <taxon>Kluyvera</taxon>
    </lineage>
</organism>
<keyword evidence="2" id="KW-1185">Reference proteome</keyword>
<evidence type="ECO:0000313" key="2">
    <source>
        <dbReference type="Proteomes" id="UP000503580"/>
    </source>
</evidence>
<dbReference type="Proteomes" id="UP000503580">
    <property type="component" value="Chromosome"/>
</dbReference>
<name>A0A6G9RLL6_9ENTR</name>
<dbReference type="AlphaFoldDB" id="A0A6G9RLL6"/>
<reference evidence="1 2" key="1">
    <citation type="submission" date="2020-02" db="EMBL/GenBank/DDBJ databases">
        <title>Whole genome PO2S7.</title>
        <authorList>
            <person name="Singha K.M."/>
        </authorList>
    </citation>
    <scope>NUCLEOTIDE SEQUENCE [LARGE SCALE GENOMIC DNA]</scope>
    <source>
        <strain evidence="1 2">PO2S7</strain>
    </source>
</reference>
<gene>
    <name evidence="1" type="ORF">GY169_14030</name>
</gene>
<protein>
    <submittedName>
        <fullName evidence="1">Uncharacterized protein</fullName>
    </submittedName>
</protein>
<dbReference type="KEGG" id="kgn:GY169_14030"/>
<proteinExistence type="predicted"/>
<dbReference type="RefSeq" id="WP_163445681.1">
    <property type="nucleotide sequence ID" value="NZ_CP050321.1"/>
</dbReference>
<dbReference type="EMBL" id="CP050321">
    <property type="protein sequence ID" value="QIR27854.1"/>
    <property type="molecule type" value="Genomic_DNA"/>
</dbReference>
<evidence type="ECO:0000313" key="1">
    <source>
        <dbReference type="EMBL" id="QIR27854.1"/>
    </source>
</evidence>
<sequence>MLQGEIKKYYASAKYHSGFVIDCEIYRRFTPHNGADCLNLVQILLARMAAAIKEIGDTAGRRQRATLNSATIPSQFILQSGDDYEICLF</sequence>